<gene>
    <name evidence="2" type="ordered locus">Gmet_3139</name>
</gene>
<dbReference type="Proteomes" id="UP000007073">
    <property type="component" value="Chromosome"/>
</dbReference>
<protein>
    <recommendedName>
        <fullName evidence="1">DUF7226 domain-containing protein</fullName>
    </recommendedName>
</protein>
<dbReference type="eggNOG" id="ENOG5033GX9">
    <property type="taxonomic scope" value="Bacteria"/>
</dbReference>
<reference evidence="2 3" key="2">
    <citation type="journal article" date="2009" name="BMC Microbiol.">
        <title>The genome sequence of Geobacter metallireducens: features of metabolism, physiology and regulation common and dissimilar to Geobacter sulfurreducens.</title>
        <authorList>
            <person name="Aklujkar M."/>
            <person name="Krushkal J."/>
            <person name="DiBartolo G."/>
            <person name="Lapidus A."/>
            <person name="Land M.L."/>
            <person name="Lovley D.R."/>
        </authorList>
    </citation>
    <scope>NUCLEOTIDE SEQUENCE [LARGE SCALE GENOMIC DNA]</scope>
    <source>
        <strain evidence="3">ATCC 53774 / DSM 7210 / GS-15</strain>
    </source>
</reference>
<name>Q39QX2_GEOMG</name>
<dbReference type="AlphaFoldDB" id="Q39QX2"/>
<sequence length="333" mass="38115">MRMISQSDFPQADRLEKVGEVAIAVSQGNFSDVSIEGVIGLDSGGRQGRYYRLAAEILGLIVTSNNHSELTALGKEFSSLNTSSARNEFLTRCVLDSIVFQRAIAYINSDHPTEAQLRLWFLKFYPGAESTAKRRFSTFINYLNYLVKNKTIVINKDNYILNKYIGAAVKTKTLLCDGISDKEFKSDPKVGKKIKFEVQSQKLDRANQIHWNLVTAKSLFLKNKNLPAFENEIIDLYSKNNKDIVLYEMKSITDTNFVSQIRKALSQLYEYRYVFSEPNACICIVTNAPISKKDKWVIDYLNNDRLIAYEWTEDFKTFECHDGSQKLLSYFSP</sequence>
<dbReference type="STRING" id="269799.Gmet_3139"/>
<evidence type="ECO:0000313" key="2">
    <source>
        <dbReference type="EMBL" id="ABB33352.1"/>
    </source>
</evidence>
<dbReference type="InterPro" id="IPR055650">
    <property type="entry name" value="DUF7226"/>
</dbReference>
<keyword evidence="3" id="KW-1185">Reference proteome</keyword>
<dbReference type="HOGENOM" id="CLU_833566_0_0_7"/>
<dbReference type="Pfam" id="PF23871">
    <property type="entry name" value="DUF7226"/>
    <property type="match status" value="1"/>
</dbReference>
<dbReference type="EMBL" id="CP000148">
    <property type="protein sequence ID" value="ABB33352.1"/>
    <property type="molecule type" value="Genomic_DNA"/>
</dbReference>
<reference evidence="2 3" key="1">
    <citation type="submission" date="2005-10" db="EMBL/GenBank/DDBJ databases">
        <title>Complete sequence of Geobacter metallireducens GS-15.</title>
        <authorList>
            <consortium name="US DOE Joint Genome Institute"/>
            <person name="Copeland A."/>
            <person name="Lucas S."/>
            <person name="Lapidus A."/>
            <person name="Barry K."/>
            <person name="Detter J.C."/>
            <person name="Glavina T."/>
            <person name="Hammon N."/>
            <person name="Israni S."/>
            <person name="Pitluck S."/>
            <person name="Di Bartolo G."/>
            <person name="Chain P."/>
            <person name="Schmutz J."/>
            <person name="Larimer F."/>
            <person name="Land M."/>
            <person name="Kyrpides N."/>
            <person name="Ivanova N."/>
            <person name="Richardson P."/>
        </authorList>
    </citation>
    <scope>NUCLEOTIDE SEQUENCE [LARGE SCALE GENOMIC DNA]</scope>
    <source>
        <strain evidence="3">ATCC 53774 / DSM 7210 / GS-15</strain>
    </source>
</reference>
<proteinExistence type="predicted"/>
<feature type="domain" description="DUF7226" evidence="1">
    <location>
        <begin position="45"/>
        <end position="148"/>
    </location>
</feature>
<accession>Q39QX2</accession>
<organism evidence="2 3">
    <name type="scientific">Geobacter metallireducens (strain ATCC 53774 / DSM 7210 / GS-15)</name>
    <dbReference type="NCBI Taxonomy" id="269799"/>
    <lineage>
        <taxon>Bacteria</taxon>
        <taxon>Pseudomonadati</taxon>
        <taxon>Thermodesulfobacteriota</taxon>
        <taxon>Desulfuromonadia</taxon>
        <taxon>Geobacterales</taxon>
        <taxon>Geobacteraceae</taxon>
        <taxon>Geobacter</taxon>
    </lineage>
</organism>
<evidence type="ECO:0000259" key="1">
    <source>
        <dbReference type="Pfam" id="PF23871"/>
    </source>
</evidence>
<dbReference type="KEGG" id="gme:Gmet_3139"/>
<evidence type="ECO:0000313" key="3">
    <source>
        <dbReference type="Proteomes" id="UP000007073"/>
    </source>
</evidence>